<dbReference type="AlphaFoldDB" id="A0A9W5UT46"/>
<dbReference type="Proteomes" id="UP000607311">
    <property type="component" value="Unassembled WGS sequence"/>
</dbReference>
<dbReference type="GO" id="GO:0030170">
    <property type="term" value="F:pyridoxal phosphate binding"/>
    <property type="evidence" value="ECO:0007669"/>
    <property type="project" value="InterPro"/>
</dbReference>
<gene>
    <name evidence="3" type="ORF">Vse01_44720</name>
</gene>
<comment type="caution">
    <text evidence="3">The sequence shown here is derived from an EMBL/GenBank/DDBJ whole genome shotgun (WGS) entry which is preliminary data.</text>
</comment>
<dbReference type="GO" id="GO:0003824">
    <property type="term" value="F:catalytic activity"/>
    <property type="evidence" value="ECO:0007669"/>
    <property type="project" value="InterPro"/>
</dbReference>
<keyword evidence="4" id="KW-1185">Reference proteome</keyword>
<dbReference type="InterPro" id="IPR005302">
    <property type="entry name" value="MoCF_Sase_C"/>
</dbReference>
<reference evidence="3" key="1">
    <citation type="submission" date="2021-01" db="EMBL/GenBank/DDBJ databases">
        <title>Whole genome shotgun sequence of Verrucosispora sediminis NBRC 107745.</title>
        <authorList>
            <person name="Komaki H."/>
            <person name="Tamura T."/>
        </authorList>
    </citation>
    <scope>NUCLEOTIDE SEQUENCE</scope>
    <source>
        <strain evidence="3">NBRC 107745</strain>
    </source>
</reference>
<accession>A0A9W5UT46</accession>
<proteinExistence type="predicted"/>
<feature type="domain" description="MOSC" evidence="2">
    <location>
        <begin position="145"/>
        <end position="300"/>
    </location>
</feature>
<sequence>MRDRDQLLLAHLATGAVADILDSADLGVIMGEVVWLGRYPVKSMCGERLIEARLDASGVVGDRRCALIDEETGLVASAKNPRRWHALLSMTARHEPDGRVVVTGPDGEQIHTGAPTANSALSRALGRPVRLTDSLPQDASMERLTPQTEPGAGTVTHSSLAAGTPGNTFVDFAAVHVITTATLDALARRHPGGRMDPRRFRPNIVVRLDDPAPFAENTWQGQTMTVAAQTAIRIVAPTPRCAVPTLAQGTDLPDDPAVLRTAARLNRVPVFDLGKLTCVGAYGAVQREGVLRLGDRVMIAT</sequence>
<evidence type="ECO:0000313" key="4">
    <source>
        <dbReference type="Proteomes" id="UP000607311"/>
    </source>
</evidence>
<dbReference type="InterPro" id="IPR011037">
    <property type="entry name" value="Pyrv_Knase-like_insert_dom_sf"/>
</dbReference>
<name>A0A9W5UT46_9ACTN</name>
<dbReference type="Pfam" id="PF03476">
    <property type="entry name" value="MOSC_N"/>
    <property type="match status" value="1"/>
</dbReference>
<dbReference type="Pfam" id="PF03473">
    <property type="entry name" value="MOSC"/>
    <property type="match status" value="1"/>
</dbReference>
<protein>
    <submittedName>
        <fullName evidence="3">Molybdenum cofactor biosysynthesis protein</fullName>
    </submittedName>
</protein>
<evidence type="ECO:0000259" key="2">
    <source>
        <dbReference type="PROSITE" id="PS51340"/>
    </source>
</evidence>
<evidence type="ECO:0000256" key="1">
    <source>
        <dbReference type="SAM" id="MobiDB-lite"/>
    </source>
</evidence>
<organism evidence="3 4">
    <name type="scientific">Micromonospora sediminimaris</name>
    <dbReference type="NCBI Taxonomy" id="547162"/>
    <lineage>
        <taxon>Bacteria</taxon>
        <taxon>Bacillati</taxon>
        <taxon>Actinomycetota</taxon>
        <taxon>Actinomycetes</taxon>
        <taxon>Micromonosporales</taxon>
        <taxon>Micromonosporaceae</taxon>
        <taxon>Micromonospora</taxon>
    </lineage>
</organism>
<dbReference type="EMBL" id="BOPD01000029">
    <property type="protein sequence ID" value="GIJ35324.1"/>
    <property type="molecule type" value="Genomic_DNA"/>
</dbReference>
<dbReference type="SUPFAM" id="SSF50800">
    <property type="entry name" value="PK beta-barrel domain-like"/>
    <property type="match status" value="1"/>
</dbReference>
<dbReference type="GO" id="GO:0030151">
    <property type="term" value="F:molybdenum ion binding"/>
    <property type="evidence" value="ECO:0007669"/>
    <property type="project" value="InterPro"/>
</dbReference>
<dbReference type="PROSITE" id="PS51340">
    <property type="entry name" value="MOSC"/>
    <property type="match status" value="1"/>
</dbReference>
<evidence type="ECO:0000313" key="3">
    <source>
        <dbReference type="EMBL" id="GIJ35324.1"/>
    </source>
</evidence>
<feature type="region of interest" description="Disordered" evidence="1">
    <location>
        <begin position="132"/>
        <end position="160"/>
    </location>
</feature>
<dbReference type="InterPro" id="IPR005303">
    <property type="entry name" value="MOCOS_middle"/>
</dbReference>